<dbReference type="Pfam" id="PF10370">
    <property type="entry name" value="Rv2993c-like_N"/>
    <property type="match status" value="1"/>
</dbReference>
<feature type="domain" description="Rv2993c-like N-terminal" evidence="4">
    <location>
        <begin position="1"/>
        <end position="51"/>
    </location>
</feature>
<dbReference type="OrthoDB" id="9805307at2"/>
<dbReference type="STRING" id="341036.SAMN05660649_03558"/>
<dbReference type="EMBL" id="FOOX01000014">
    <property type="protein sequence ID" value="SFH02825.1"/>
    <property type="molecule type" value="Genomic_DNA"/>
</dbReference>
<gene>
    <name evidence="5" type="ORF">SAMN05660649_03558</name>
</gene>
<dbReference type="Pfam" id="PF01557">
    <property type="entry name" value="FAA_hydrolase"/>
    <property type="match status" value="1"/>
</dbReference>
<dbReference type="GO" id="GO:0016853">
    <property type="term" value="F:isomerase activity"/>
    <property type="evidence" value="ECO:0007669"/>
    <property type="project" value="UniProtKB-ARBA"/>
</dbReference>
<organism evidence="5 6">
    <name type="scientific">Desulfotruncus arcticus DSM 17038</name>
    <dbReference type="NCBI Taxonomy" id="1121424"/>
    <lineage>
        <taxon>Bacteria</taxon>
        <taxon>Bacillati</taxon>
        <taxon>Bacillota</taxon>
        <taxon>Clostridia</taxon>
        <taxon>Eubacteriales</taxon>
        <taxon>Desulfallaceae</taxon>
        <taxon>Desulfotruncus</taxon>
    </lineage>
</organism>
<dbReference type="InterPro" id="IPR051121">
    <property type="entry name" value="FAH"/>
</dbReference>
<evidence type="ECO:0000259" key="4">
    <source>
        <dbReference type="Pfam" id="PF10370"/>
    </source>
</evidence>
<sequence>MKFTRFSNNGETMYGVLEGEKITRLSGDFLQGNAEKLNEVYSLQDVQLLPPVIPGKIIAIGLNYVKHAEESNKPIPEEPMMFMVSPSAVVGQDDQVILPTLDHRIDYEAELAIVIGQEAKGVKKDEALSFVFGYTCANDISDRDLQKKDIQYTRAKSFHTFKPLGPVIETSLDPNNVEIKLFINGDVRQHSNTNDLIHNVETIIEKVTEVMTLYPGDVILSGTPSGVGPLHPGDLIEVTIEGIGVLKNTVQG</sequence>
<proteinExistence type="inferred from homology"/>
<reference evidence="6" key="1">
    <citation type="submission" date="2016-10" db="EMBL/GenBank/DDBJ databases">
        <authorList>
            <person name="Varghese N."/>
            <person name="Submissions S."/>
        </authorList>
    </citation>
    <scope>NUCLEOTIDE SEQUENCE [LARGE SCALE GENOMIC DNA]</scope>
    <source>
        <strain evidence="6">DSM 17038</strain>
    </source>
</reference>
<comment type="similarity">
    <text evidence="1">Belongs to the FAH family.</text>
</comment>
<dbReference type="PANTHER" id="PTHR42796:SF4">
    <property type="entry name" value="FUMARYLACETOACETATE HYDROLASE DOMAIN-CONTAINING PROTEIN 2A"/>
    <property type="match status" value="1"/>
</dbReference>
<feature type="domain" description="Fumarylacetoacetase-like C-terminal" evidence="3">
    <location>
        <begin position="56"/>
        <end position="251"/>
    </location>
</feature>
<dbReference type="AlphaFoldDB" id="A0A1I2WNH9"/>
<evidence type="ECO:0000256" key="1">
    <source>
        <dbReference type="ARBA" id="ARBA00010211"/>
    </source>
</evidence>
<dbReference type="FunFam" id="3.90.850.10:FF:000002">
    <property type="entry name" value="2-hydroxyhepta-2,4-diene-1,7-dioate isomerase"/>
    <property type="match status" value="1"/>
</dbReference>
<name>A0A1I2WNH9_9FIRM</name>
<protein>
    <submittedName>
        <fullName evidence="5">2-keto-4-pentenoate hydratase/2-oxohepta-3-ene-1,7-dioic acid hydratase (Catechol pathway)</fullName>
    </submittedName>
</protein>
<dbReference type="Gene3D" id="3.90.850.10">
    <property type="entry name" value="Fumarylacetoacetase-like, C-terminal domain"/>
    <property type="match status" value="1"/>
</dbReference>
<accession>A0A1I2WNH9</accession>
<dbReference type="InterPro" id="IPR011234">
    <property type="entry name" value="Fumarylacetoacetase-like_C"/>
</dbReference>
<dbReference type="GO" id="GO:0046872">
    <property type="term" value="F:metal ion binding"/>
    <property type="evidence" value="ECO:0007669"/>
    <property type="project" value="UniProtKB-KW"/>
</dbReference>
<dbReference type="Proteomes" id="UP000199337">
    <property type="component" value="Unassembled WGS sequence"/>
</dbReference>
<evidence type="ECO:0000313" key="6">
    <source>
        <dbReference type="Proteomes" id="UP000199337"/>
    </source>
</evidence>
<dbReference type="GO" id="GO:0019752">
    <property type="term" value="P:carboxylic acid metabolic process"/>
    <property type="evidence" value="ECO:0007669"/>
    <property type="project" value="UniProtKB-ARBA"/>
</dbReference>
<evidence type="ECO:0000256" key="2">
    <source>
        <dbReference type="ARBA" id="ARBA00022723"/>
    </source>
</evidence>
<dbReference type="RefSeq" id="WP_092472808.1">
    <property type="nucleotide sequence ID" value="NZ_FOOX01000014.1"/>
</dbReference>
<keyword evidence="6" id="KW-1185">Reference proteome</keyword>
<evidence type="ECO:0000313" key="5">
    <source>
        <dbReference type="EMBL" id="SFH02825.1"/>
    </source>
</evidence>
<dbReference type="InterPro" id="IPR018833">
    <property type="entry name" value="Rv2993c-like_N"/>
</dbReference>
<keyword evidence="2" id="KW-0479">Metal-binding</keyword>
<dbReference type="SUPFAM" id="SSF56529">
    <property type="entry name" value="FAH"/>
    <property type="match status" value="1"/>
</dbReference>
<dbReference type="InterPro" id="IPR036663">
    <property type="entry name" value="Fumarylacetoacetase_C_sf"/>
</dbReference>
<evidence type="ECO:0000259" key="3">
    <source>
        <dbReference type="Pfam" id="PF01557"/>
    </source>
</evidence>
<dbReference type="PANTHER" id="PTHR42796">
    <property type="entry name" value="FUMARYLACETOACETATE HYDROLASE DOMAIN-CONTAINING PROTEIN 2A-RELATED"/>
    <property type="match status" value="1"/>
</dbReference>